<dbReference type="OrthoDB" id="9773999at2"/>
<comment type="similarity">
    <text evidence="2 4">Belongs to the pseudouridine synthase RluA family.</text>
</comment>
<gene>
    <name evidence="6" type="primary">rluD</name>
    <name evidence="6" type="ORF">LSI01_18370</name>
</gene>
<dbReference type="CDD" id="cd02869">
    <property type="entry name" value="PseudoU_synth_RluA_like"/>
    <property type="match status" value="1"/>
</dbReference>
<dbReference type="Gene3D" id="3.30.2350.10">
    <property type="entry name" value="Pseudouridine synthase"/>
    <property type="match status" value="1"/>
</dbReference>
<comment type="catalytic activity">
    <reaction evidence="1 4">
        <text>a uridine in RNA = a pseudouridine in RNA</text>
        <dbReference type="Rhea" id="RHEA:48348"/>
        <dbReference type="Rhea" id="RHEA-COMP:12068"/>
        <dbReference type="Rhea" id="RHEA-COMP:12069"/>
        <dbReference type="ChEBI" id="CHEBI:65314"/>
        <dbReference type="ChEBI" id="CHEBI:65315"/>
    </reaction>
</comment>
<dbReference type="GO" id="GO:0140098">
    <property type="term" value="F:catalytic activity, acting on RNA"/>
    <property type="evidence" value="ECO:0007669"/>
    <property type="project" value="UniProtKB-ARBA"/>
</dbReference>
<protein>
    <recommendedName>
        <fullName evidence="4">Pseudouridine synthase</fullName>
        <ecNumber evidence="4">5.4.99.-</ecNumber>
    </recommendedName>
</protein>
<dbReference type="AlphaFoldDB" id="A0A510VS26"/>
<dbReference type="EC" id="5.4.99.-" evidence="4"/>
<dbReference type="InterPro" id="IPR006145">
    <property type="entry name" value="PsdUridine_synth_RsuA/RluA"/>
</dbReference>
<comment type="caution">
    <text evidence="6">The sequence shown here is derived from an EMBL/GenBank/DDBJ whole genome shotgun (WGS) entry which is preliminary data.</text>
</comment>
<dbReference type="InterPro" id="IPR050188">
    <property type="entry name" value="RluA_PseudoU_synthase"/>
</dbReference>
<name>A0A510VS26_9LACO</name>
<dbReference type="PROSITE" id="PS01129">
    <property type="entry name" value="PSI_RLU"/>
    <property type="match status" value="1"/>
</dbReference>
<dbReference type="SUPFAM" id="SSF55120">
    <property type="entry name" value="Pseudouridine synthase"/>
    <property type="match status" value="1"/>
</dbReference>
<proteinExistence type="inferred from homology"/>
<evidence type="ECO:0000256" key="3">
    <source>
        <dbReference type="PIRSR" id="PIRSR606225-1"/>
    </source>
</evidence>
<dbReference type="Proteomes" id="UP000321429">
    <property type="component" value="Unassembled WGS sequence"/>
</dbReference>
<dbReference type="GO" id="GO:0009982">
    <property type="term" value="F:pseudouridine synthase activity"/>
    <property type="evidence" value="ECO:0007669"/>
    <property type="project" value="InterPro"/>
</dbReference>
<dbReference type="Pfam" id="PF00849">
    <property type="entry name" value="PseudoU_synth_2"/>
    <property type="match status" value="1"/>
</dbReference>
<feature type="domain" description="Pseudouridine synthase RsuA/RluA-like" evidence="5">
    <location>
        <begin position="94"/>
        <end position="243"/>
    </location>
</feature>
<evidence type="ECO:0000259" key="5">
    <source>
        <dbReference type="Pfam" id="PF00849"/>
    </source>
</evidence>
<evidence type="ECO:0000256" key="1">
    <source>
        <dbReference type="ARBA" id="ARBA00000073"/>
    </source>
</evidence>
<reference evidence="6 7" key="1">
    <citation type="submission" date="2019-07" db="EMBL/GenBank/DDBJ databases">
        <title>Whole genome shotgun sequence of Lactobacillus siliginis NBRC 101315.</title>
        <authorList>
            <person name="Hosoyama A."/>
            <person name="Uohara A."/>
            <person name="Ohji S."/>
            <person name="Ichikawa N."/>
        </authorList>
    </citation>
    <scope>NUCLEOTIDE SEQUENCE [LARGE SCALE GENOMIC DNA]</scope>
    <source>
        <strain evidence="6 7">NBRC 101315</strain>
    </source>
</reference>
<dbReference type="GO" id="GO:0003723">
    <property type="term" value="F:RNA binding"/>
    <property type="evidence" value="ECO:0007669"/>
    <property type="project" value="InterPro"/>
</dbReference>
<dbReference type="PANTHER" id="PTHR21600:SF87">
    <property type="entry name" value="RNA PSEUDOURIDYLATE SYNTHASE DOMAIN-CONTAINING PROTEIN 1"/>
    <property type="match status" value="1"/>
</dbReference>
<keyword evidence="4" id="KW-0413">Isomerase</keyword>
<sequence length="300" mass="33611">MVQKWVTEQTITQQQSGISVRELLRLWLIPKRMQHFLRVRQDVLVNGVYRPYSMLVEAGDVVRLVVQADELQTPMQTYLSDSQQVMPILYENDDLLVINKPTGIKSHPNRPDEAGTVMNFLTAQLASQNVRPAMVHRLDMATSGAMIVAKTPIVVPILDRLIGDKTIARTYKAWVAGHFDNLSGEFTNQIGRDPDDRRKRALDGLQPQTALTYYKVLREAKTATLVELTLATGRTHQLRVHLAGNGHAILGDPLYASVLEQRAASRLMLHAANIRLKVPFTDEIIDVGAVLPKDFVAYDG</sequence>
<feature type="active site" evidence="3">
    <location>
        <position position="139"/>
    </location>
</feature>
<dbReference type="GO" id="GO:0000455">
    <property type="term" value="P:enzyme-directed rRNA pseudouridine synthesis"/>
    <property type="evidence" value="ECO:0007669"/>
    <property type="project" value="TreeGrafter"/>
</dbReference>
<dbReference type="InterPro" id="IPR020103">
    <property type="entry name" value="PsdUridine_synth_cat_dom_sf"/>
</dbReference>
<dbReference type="NCBIfam" id="TIGR00005">
    <property type="entry name" value="rluA_subfam"/>
    <property type="match status" value="1"/>
</dbReference>
<dbReference type="EMBL" id="BJUD01000065">
    <property type="protein sequence ID" value="GEK29526.1"/>
    <property type="molecule type" value="Genomic_DNA"/>
</dbReference>
<dbReference type="InterPro" id="IPR006225">
    <property type="entry name" value="PsdUridine_synth_RluC/D"/>
</dbReference>
<evidence type="ECO:0000313" key="7">
    <source>
        <dbReference type="Proteomes" id="UP000321429"/>
    </source>
</evidence>
<comment type="function">
    <text evidence="4">Responsible for synthesis of pseudouridine from uracil.</text>
</comment>
<evidence type="ECO:0000256" key="2">
    <source>
        <dbReference type="ARBA" id="ARBA00010876"/>
    </source>
</evidence>
<evidence type="ECO:0000313" key="6">
    <source>
        <dbReference type="EMBL" id="GEK29526.1"/>
    </source>
</evidence>
<accession>A0A510VS26</accession>
<organism evidence="6 7">
    <name type="scientific">Furfurilactobacillus siliginis</name>
    <dbReference type="NCBI Taxonomy" id="348151"/>
    <lineage>
        <taxon>Bacteria</taxon>
        <taxon>Bacillati</taxon>
        <taxon>Bacillota</taxon>
        <taxon>Bacilli</taxon>
        <taxon>Lactobacillales</taxon>
        <taxon>Lactobacillaceae</taxon>
        <taxon>Furfurilactobacillus</taxon>
    </lineage>
</organism>
<dbReference type="PANTHER" id="PTHR21600">
    <property type="entry name" value="MITOCHONDRIAL RNA PSEUDOURIDINE SYNTHASE"/>
    <property type="match status" value="1"/>
</dbReference>
<dbReference type="InterPro" id="IPR006224">
    <property type="entry name" value="PsdUridine_synth_RluA-like_CS"/>
</dbReference>
<evidence type="ECO:0000256" key="4">
    <source>
        <dbReference type="RuleBase" id="RU362028"/>
    </source>
</evidence>